<keyword evidence="1" id="KW-0472">Membrane</keyword>
<dbReference type="PANTHER" id="PTHR37464:SF1">
    <property type="entry name" value="BLL2463 PROTEIN"/>
    <property type="match status" value="1"/>
</dbReference>
<protein>
    <submittedName>
        <fullName evidence="2">Uncharacterized protein</fullName>
    </submittedName>
</protein>
<name>A0A381PKU3_9ZZZZ</name>
<evidence type="ECO:0000256" key="1">
    <source>
        <dbReference type="SAM" id="Phobius"/>
    </source>
</evidence>
<keyword evidence="1" id="KW-0812">Transmembrane</keyword>
<proteinExistence type="predicted"/>
<sequence length="604" mass="65331">MMGVLLSATVATVVFLYWLKPPPQRVVVPSTLLWDRLLKEKKRNTLLDRLRWWLSLMLALIIGLSVASGMGRPELSSPGRDVRNITVVIDNSATMATRTADGFTRWEHAVAHAGRVLGQGSASGQFLILDTSGQAPPGEPGDRRSALEVLAELTVSLGDEPQFPDLPEGESEIFFISDGVLVDDAPPEATLISVFEPAHNVGITAFQVEALPSEPTRFQAFVQVKNASDVGKQTTLRLSGSNEGGIRDTLTLGPGETRGRSIDLGNFERGPVRAVVTADSDAFPADDYAYGFLPIRTETRVLLVTRGNVYLENVLADEPRLSLAVVSPAQYDPQVSADVYIFDRFAPPEAPGGPTLVFLPPDVEWLTQTLAVVEAPEVPGWNPAHPVLRFVALEDLRIDRAARIAMPEEGDAGPTSVVGETGRAPAAEVVVGSPLLPLVLVSERPDRIVRVSFALEDSNFPLHPGFPIFLTNTLGWLMDEQVALARPPGQIEVPLAMAAVTDLEGSDVATWPLSNRTVFMADQPGLYTVAQADRRLRVAVNLASTARTSVNDSGFTSDEITSAASTVLADTEVGPSEELWMAFLLLALFLVVVEWVTYHRRLTV</sequence>
<feature type="transmembrane region" description="Helical" evidence="1">
    <location>
        <begin position="52"/>
        <end position="70"/>
    </location>
</feature>
<accession>A0A381PKU3</accession>
<dbReference type="EMBL" id="UINC01001016">
    <property type="protein sequence ID" value="SUZ67570.1"/>
    <property type="molecule type" value="Genomic_DNA"/>
</dbReference>
<dbReference type="AlphaFoldDB" id="A0A381PKU3"/>
<feature type="transmembrane region" description="Helical" evidence="1">
    <location>
        <begin position="579"/>
        <end position="598"/>
    </location>
</feature>
<gene>
    <name evidence="2" type="ORF">METZ01_LOCUS20424</name>
</gene>
<evidence type="ECO:0000313" key="2">
    <source>
        <dbReference type="EMBL" id="SUZ67570.1"/>
    </source>
</evidence>
<reference evidence="2" key="1">
    <citation type="submission" date="2018-05" db="EMBL/GenBank/DDBJ databases">
        <authorList>
            <person name="Lanie J.A."/>
            <person name="Ng W.-L."/>
            <person name="Kazmierczak K.M."/>
            <person name="Andrzejewski T.M."/>
            <person name="Davidsen T.M."/>
            <person name="Wayne K.J."/>
            <person name="Tettelin H."/>
            <person name="Glass J.I."/>
            <person name="Rusch D."/>
            <person name="Podicherti R."/>
            <person name="Tsui H.-C.T."/>
            <person name="Winkler M.E."/>
        </authorList>
    </citation>
    <scope>NUCLEOTIDE SEQUENCE</scope>
</reference>
<organism evidence="2">
    <name type="scientific">marine metagenome</name>
    <dbReference type="NCBI Taxonomy" id="408172"/>
    <lineage>
        <taxon>unclassified sequences</taxon>
        <taxon>metagenomes</taxon>
        <taxon>ecological metagenomes</taxon>
    </lineage>
</organism>
<dbReference type="PANTHER" id="PTHR37464">
    <property type="entry name" value="BLL2463 PROTEIN"/>
    <property type="match status" value="1"/>
</dbReference>
<keyword evidence="1" id="KW-1133">Transmembrane helix</keyword>